<dbReference type="EMBL" id="FMJE01000005">
    <property type="protein sequence ID" value="SCM82860.1"/>
    <property type="molecule type" value="Genomic_DNA"/>
</dbReference>
<dbReference type="InterPro" id="IPR050583">
    <property type="entry name" value="Mycobacterial_A85_antigen"/>
</dbReference>
<gene>
    <name evidence="1" type="ORF">KL86SPO_50632</name>
</gene>
<dbReference type="PANTHER" id="PTHR48098:SF3">
    <property type="entry name" value="IRON(III) ENTEROBACTIN ESTERASE"/>
    <property type="match status" value="1"/>
</dbReference>
<dbReference type="PANTHER" id="PTHR48098">
    <property type="entry name" value="ENTEROCHELIN ESTERASE-RELATED"/>
    <property type="match status" value="1"/>
</dbReference>
<proteinExistence type="predicted"/>
<dbReference type="InterPro" id="IPR000801">
    <property type="entry name" value="Esterase-like"/>
</dbReference>
<evidence type="ECO:0000313" key="1">
    <source>
        <dbReference type="EMBL" id="SCM82860.1"/>
    </source>
</evidence>
<reference evidence="1" key="1">
    <citation type="submission" date="2016-08" db="EMBL/GenBank/DDBJ databases">
        <authorList>
            <person name="Seilhamer J.J."/>
        </authorList>
    </citation>
    <scope>NUCLEOTIDE SEQUENCE</scope>
    <source>
        <strain evidence="1">86</strain>
    </source>
</reference>
<sequence>MIGMHIEYHKNWSPSLWQDMEMKVYGHAGKPILVFPSSGGSFYEYEDFKMVEACQSFINAGSVQFFTVESVDEQTWLHTNKNAEQRAYRHREYENYILAELVPYIRSRSPFHQLMTTGCSLGAFHALNFLCKYPGVFDATIALSGVYDLRFSMGNFMDDNIYYNSPVHYLANLTDPWFLDQLRSSTMIICSGQGAWEEETLQDTYNLMKIFEAKRIPAWFDIWGHDVSHDWPWWRIQMPYFLDKLGYHHF</sequence>
<name>A0A212LZE2_9FIRM</name>
<protein>
    <submittedName>
        <fullName evidence="1">Putative esterase</fullName>
    </submittedName>
</protein>
<dbReference type="Pfam" id="PF00756">
    <property type="entry name" value="Esterase"/>
    <property type="match status" value="1"/>
</dbReference>
<dbReference type="AlphaFoldDB" id="A0A212LZE2"/>
<accession>A0A212LZE2</accession>
<dbReference type="Gene3D" id="3.40.50.1820">
    <property type="entry name" value="alpha/beta hydrolase"/>
    <property type="match status" value="1"/>
</dbReference>
<dbReference type="InterPro" id="IPR029058">
    <property type="entry name" value="AB_hydrolase_fold"/>
</dbReference>
<organism evidence="1">
    <name type="scientific">uncultured Sporomusa sp</name>
    <dbReference type="NCBI Taxonomy" id="307249"/>
    <lineage>
        <taxon>Bacteria</taxon>
        <taxon>Bacillati</taxon>
        <taxon>Bacillota</taxon>
        <taxon>Negativicutes</taxon>
        <taxon>Selenomonadales</taxon>
        <taxon>Sporomusaceae</taxon>
        <taxon>Sporomusa</taxon>
        <taxon>environmental samples</taxon>
    </lineage>
</organism>
<dbReference type="SUPFAM" id="SSF53474">
    <property type="entry name" value="alpha/beta-Hydrolases"/>
    <property type="match status" value="1"/>
</dbReference>